<reference evidence="1" key="1">
    <citation type="journal article" date="2020" name="Stud. Mycol.">
        <title>101 Dothideomycetes genomes: a test case for predicting lifestyles and emergence of pathogens.</title>
        <authorList>
            <person name="Haridas S."/>
            <person name="Albert R."/>
            <person name="Binder M."/>
            <person name="Bloem J."/>
            <person name="Labutti K."/>
            <person name="Salamov A."/>
            <person name="Andreopoulos B."/>
            <person name="Baker S."/>
            <person name="Barry K."/>
            <person name="Bills G."/>
            <person name="Bluhm B."/>
            <person name="Cannon C."/>
            <person name="Castanera R."/>
            <person name="Culley D."/>
            <person name="Daum C."/>
            <person name="Ezra D."/>
            <person name="Gonzalez J."/>
            <person name="Henrissat B."/>
            <person name="Kuo A."/>
            <person name="Liang C."/>
            <person name="Lipzen A."/>
            <person name="Lutzoni F."/>
            <person name="Magnuson J."/>
            <person name="Mondo S."/>
            <person name="Nolan M."/>
            <person name="Ohm R."/>
            <person name="Pangilinan J."/>
            <person name="Park H.-J."/>
            <person name="Ramirez L."/>
            <person name="Alfaro M."/>
            <person name="Sun H."/>
            <person name="Tritt A."/>
            <person name="Yoshinaga Y."/>
            <person name="Zwiers L.-H."/>
            <person name="Turgeon B."/>
            <person name="Goodwin S."/>
            <person name="Spatafora J."/>
            <person name="Crous P."/>
            <person name="Grigoriev I."/>
        </authorList>
    </citation>
    <scope>NUCLEOTIDE SEQUENCE</scope>
    <source>
        <strain evidence="1">CBS 279.74</strain>
    </source>
</reference>
<evidence type="ECO:0000313" key="1">
    <source>
        <dbReference type="EMBL" id="KAF2713543.1"/>
    </source>
</evidence>
<sequence length="141" mass="15566">MPLVSHQPVRRLLTRPCTSVWGVPGRMCLAGLVMGLLCYSLHCQMPYAANGHDLGDTCSAYNTKRQEQLRLSVTWASGATNLVFAWLCYHPTAAELVLVLSPMFFFFSTLTRGVTGEQTWLLVAAKRPTFLVETAEALNSS</sequence>
<organism evidence="1 2">
    <name type="scientific">Pleomassaria siparia CBS 279.74</name>
    <dbReference type="NCBI Taxonomy" id="1314801"/>
    <lineage>
        <taxon>Eukaryota</taxon>
        <taxon>Fungi</taxon>
        <taxon>Dikarya</taxon>
        <taxon>Ascomycota</taxon>
        <taxon>Pezizomycotina</taxon>
        <taxon>Dothideomycetes</taxon>
        <taxon>Pleosporomycetidae</taxon>
        <taxon>Pleosporales</taxon>
        <taxon>Pleomassariaceae</taxon>
        <taxon>Pleomassaria</taxon>
    </lineage>
</organism>
<gene>
    <name evidence="1" type="ORF">K504DRAFT_139853</name>
</gene>
<proteinExistence type="predicted"/>
<dbReference type="Proteomes" id="UP000799428">
    <property type="component" value="Unassembled WGS sequence"/>
</dbReference>
<accession>A0A6G1KLN7</accession>
<keyword evidence="2" id="KW-1185">Reference proteome</keyword>
<dbReference type="EMBL" id="MU005765">
    <property type="protein sequence ID" value="KAF2713543.1"/>
    <property type="molecule type" value="Genomic_DNA"/>
</dbReference>
<dbReference type="AlphaFoldDB" id="A0A6G1KLN7"/>
<evidence type="ECO:0000313" key="2">
    <source>
        <dbReference type="Proteomes" id="UP000799428"/>
    </source>
</evidence>
<protein>
    <submittedName>
        <fullName evidence="1">Uncharacterized protein</fullName>
    </submittedName>
</protein>
<name>A0A6G1KLN7_9PLEO</name>